<evidence type="ECO:0000313" key="1">
    <source>
        <dbReference type="EMBL" id="MBW71482.1"/>
    </source>
</evidence>
<proteinExistence type="predicted"/>
<protein>
    <submittedName>
        <fullName evidence="1">Putative secreted protein</fullName>
    </submittedName>
</protein>
<dbReference type="EMBL" id="GGFL01007304">
    <property type="protein sequence ID" value="MBW71482.1"/>
    <property type="molecule type" value="Transcribed_RNA"/>
</dbReference>
<accession>A0A2M4D1M7</accession>
<dbReference type="AlphaFoldDB" id="A0A2M4D1M7"/>
<reference evidence="1" key="1">
    <citation type="submission" date="2018-01" db="EMBL/GenBank/DDBJ databases">
        <title>An insight into the sialome of Amazonian anophelines.</title>
        <authorList>
            <person name="Ribeiro J.M."/>
            <person name="Scarpassa V."/>
            <person name="Calvo E."/>
        </authorList>
    </citation>
    <scope>NUCLEOTIDE SEQUENCE</scope>
</reference>
<organism evidence="1">
    <name type="scientific">Anopheles darlingi</name>
    <name type="common">Mosquito</name>
    <dbReference type="NCBI Taxonomy" id="43151"/>
    <lineage>
        <taxon>Eukaryota</taxon>
        <taxon>Metazoa</taxon>
        <taxon>Ecdysozoa</taxon>
        <taxon>Arthropoda</taxon>
        <taxon>Hexapoda</taxon>
        <taxon>Insecta</taxon>
        <taxon>Pterygota</taxon>
        <taxon>Neoptera</taxon>
        <taxon>Endopterygota</taxon>
        <taxon>Diptera</taxon>
        <taxon>Nematocera</taxon>
        <taxon>Culicoidea</taxon>
        <taxon>Culicidae</taxon>
        <taxon>Anophelinae</taxon>
        <taxon>Anopheles</taxon>
    </lineage>
</organism>
<name>A0A2M4D1M7_ANODA</name>
<sequence length="75" mass="8549">MWPQVSVLCICHVLHSSRTTQHITIQREVRTKIKISSSLHTKHRQDQAFPLYLHSTSTFSSSSSVNRSIDLVNTS</sequence>